<keyword evidence="3 9" id="KW-0489">Methyltransferase</keyword>
<evidence type="ECO:0000256" key="4">
    <source>
        <dbReference type="ARBA" id="ARBA00022679"/>
    </source>
</evidence>
<evidence type="ECO:0000256" key="2">
    <source>
        <dbReference type="ARBA" id="ARBA00005891"/>
    </source>
</evidence>
<keyword evidence="6 9" id="KW-0496">Mitochondrion</keyword>
<keyword evidence="11" id="KW-1185">Reference proteome</keyword>
<proteinExistence type="inferred from homology"/>
<dbReference type="EC" id="2.1.1.320" evidence="9"/>
<dbReference type="Gene3D" id="3.40.50.12710">
    <property type="match status" value="1"/>
</dbReference>
<comment type="catalytic activity">
    <reaction evidence="7 9">
        <text>L-arginyl-[protein] + 2 S-adenosyl-L-methionine = N(omega),N(omega)'-dimethyl-L-arginyl-[protein] + 2 S-adenosyl-L-homocysteine + 2 H(+)</text>
        <dbReference type="Rhea" id="RHEA:48108"/>
        <dbReference type="Rhea" id="RHEA-COMP:10532"/>
        <dbReference type="Rhea" id="RHEA-COMP:11992"/>
        <dbReference type="ChEBI" id="CHEBI:15378"/>
        <dbReference type="ChEBI" id="CHEBI:29965"/>
        <dbReference type="ChEBI" id="CHEBI:57856"/>
        <dbReference type="ChEBI" id="CHEBI:59789"/>
        <dbReference type="ChEBI" id="CHEBI:88221"/>
        <dbReference type="EC" id="2.1.1.320"/>
    </reaction>
</comment>
<dbReference type="GO" id="GO:0005739">
    <property type="term" value="C:mitochondrion"/>
    <property type="evidence" value="ECO:0007669"/>
    <property type="project" value="UniProtKB-SubCell"/>
</dbReference>
<dbReference type="PANTHER" id="PTHR12049:SF7">
    <property type="entry name" value="PROTEIN ARGININE METHYLTRANSFERASE NDUFAF7, MITOCHONDRIAL"/>
    <property type="match status" value="1"/>
</dbReference>
<dbReference type="InterPro" id="IPR003788">
    <property type="entry name" value="NDUFAF7"/>
</dbReference>
<evidence type="ECO:0000256" key="5">
    <source>
        <dbReference type="ARBA" id="ARBA00022946"/>
    </source>
</evidence>
<comment type="similarity">
    <text evidence="2 9">Belongs to the NDUFAF7 family.</text>
</comment>
<dbReference type="GO" id="GO:0032259">
    <property type="term" value="P:methylation"/>
    <property type="evidence" value="ECO:0007669"/>
    <property type="project" value="UniProtKB-KW"/>
</dbReference>
<name>A0ABD0YJE6_9HEMI</name>
<evidence type="ECO:0000256" key="7">
    <source>
        <dbReference type="ARBA" id="ARBA00048612"/>
    </source>
</evidence>
<dbReference type="InterPro" id="IPR029063">
    <property type="entry name" value="SAM-dependent_MTases_sf"/>
</dbReference>
<comment type="caution">
    <text evidence="10">The sequence shown here is derived from an EMBL/GenBank/DDBJ whole genome shotgun (WGS) entry which is preliminary data.</text>
</comment>
<protein>
    <recommendedName>
        <fullName evidence="9">Protein arginine methyltransferase NDUFAF7</fullName>
        <ecNumber evidence="9">2.1.1.320</ecNumber>
    </recommendedName>
</protein>
<dbReference type="EMBL" id="JBFDAA010000006">
    <property type="protein sequence ID" value="KAL1131316.1"/>
    <property type="molecule type" value="Genomic_DNA"/>
</dbReference>
<evidence type="ECO:0000256" key="9">
    <source>
        <dbReference type="RuleBase" id="RU364114"/>
    </source>
</evidence>
<reference evidence="10 11" key="1">
    <citation type="submission" date="2024-07" db="EMBL/GenBank/DDBJ databases">
        <title>Chromosome-level genome assembly of the water stick insect Ranatra chinensis (Heteroptera: Nepidae).</title>
        <authorList>
            <person name="Liu X."/>
        </authorList>
    </citation>
    <scope>NUCLEOTIDE SEQUENCE [LARGE SCALE GENOMIC DNA]</scope>
    <source>
        <strain evidence="10">Cailab_2021Rc</strain>
        <tissue evidence="10">Muscle</tissue>
    </source>
</reference>
<accession>A0ABD0YJE6</accession>
<organism evidence="10 11">
    <name type="scientific">Ranatra chinensis</name>
    <dbReference type="NCBI Taxonomy" id="642074"/>
    <lineage>
        <taxon>Eukaryota</taxon>
        <taxon>Metazoa</taxon>
        <taxon>Ecdysozoa</taxon>
        <taxon>Arthropoda</taxon>
        <taxon>Hexapoda</taxon>
        <taxon>Insecta</taxon>
        <taxon>Pterygota</taxon>
        <taxon>Neoptera</taxon>
        <taxon>Paraneoptera</taxon>
        <taxon>Hemiptera</taxon>
        <taxon>Heteroptera</taxon>
        <taxon>Panheteroptera</taxon>
        <taxon>Nepomorpha</taxon>
        <taxon>Nepidae</taxon>
        <taxon>Ranatrinae</taxon>
        <taxon>Ranatra</taxon>
    </lineage>
</organism>
<evidence type="ECO:0000256" key="6">
    <source>
        <dbReference type="ARBA" id="ARBA00023128"/>
    </source>
</evidence>
<sequence>MTGPMTVADYMKEVLVHPHTGYYINKDVFGQKGDFITSPEISQLFGELLGVWSVYEWQKIGAPKPLQIIELGPGRGSMMQDILKVYSRLKLNDSIKVHLVEISPKLSQIQSNRLCESLNEGSMDDLSYRKGITKFGVPISWHKMIEDVPRGFSCIFAHEFFDALPIHKFQKTENGWREVLIDIDPKHDKLLRYVLSPGPTPATKVFASNDDTANHREVCPQAGVIMEHLAIRLEEHGGFALIADYGHLGDKYDTFRAFKEHKLHDPLIEPGSADLTADVDFTFLKKSVADKLVTLGPVPQRQFLNSMHIDARLKILLENCKTEVECKNLSSGYKMLMDPDKMGERFKFMALFPAVLEPYLNQMRVAGFQD</sequence>
<evidence type="ECO:0000256" key="3">
    <source>
        <dbReference type="ARBA" id="ARBA00022603"/>
    </source>
</evidence>
<evidence type="ECO:0000313" key="11">
    <source>
        <dbReference type="Proteomes" id="UP001558652"/>
    </source>
</evidence>
<keyword evidence="5" id="KW-0809">Transit peptide</keyword>
<evidence type="ECO:0000313" key="10">
    <source>
        <dbReference type="EMBL" id="KAL1131316.1"/>
    </source>
</evidence>
<gene>
    <name evidence="10" type="ORF">AAG570_010934</name>
</gene>
<dbReference type="GO" id="GO:0032981">
    <property type="term" value="P:mitochondrial respiratory chain complex I assembly"/>
    <property type="evidence" value="ECO:0007669"/>
    <property type="project" value="UniProtKB-ARBA"/>
</dbReference>
<dbReference type="SUPFAM" id="SSF53335">
    <property type="entry name" value="S-adenosyl-L-methionine-dependent methyltransferases"/>
    <property type="match status" value="1"/>
</dbReference>
<evidence type="ECO:0000256" key="1">
    <source>
        <dbReference type="ARBA" id="ARBA00004173"/>
    </source>
</evidence>
<comment type="subcellular location">
    <subcellularLocation>
        <location evidence="1 9">Mitochondrion</location>
    </subcellularLocation>
</comment>
<evidence type="ECO:0000256" key="8">
    <source>
        <dbReference type="ARBA" id="ARBA00054758"/>
    </source>
</evidence>
<dbReference type="Proteomes" id="UP001558652">
    <property type="component" value="Unassembled WGS sequence"/>
</dbReference>
<dbReference type="PANTHER" id="PTHR12049">
    <property type="entry name" value="PROTEIN ARGININE METHYLTRANSFERASE NDUFAF7, MITOCHONDRIAL"/>
    <property type="match status" value="1"/>
</dbReference>
<dbReference type="InterPro" id="IPR038375">
    <property type="entry name" value="NDUFAF7_sf"/>
</dbReference>
<dbReference type="FunFam" id="3.40.50.12710:FF:000001">
    <property type="entry name" value="Protein arginine methyltransferase NDUFAF7"/>
    <property type="match status" value="1"/>
</dbReference>
<comment type="function">
    <text evidence="8">Arginine methyltransferase involved in the assembly or stability of mitochondrial NADH:ubiquinone oxidoreductase complex (complex I). Acts by mediating symmetric dimethylation of 'Arg-118' of NDUFS2 after it assembles into the complex I, stabilizing the early intermediate complex.</text>
</comment>
<dbReference type="Pfam" id="PF02636">
    <property type="entry name" value="Methyltransf_28"/>
    <property type="match status" value="1"/>
</dbReference>
<dbReference type="AlphaFoldDB" id="A0ABD0YJE6"/>
<keyword evidence="4 9" id="KW-0808">Transferase</keyword>
<dbReference type="GO" id="GO:0035243">
    <property type="term" value="F:protein-arginine omega-N symmetric methyltransferase activity"/>
    <property type="evidence" value="ECO:0007669"/>
    <property type="project" value="UniProtKB-EC"/>
</dbReference>